<gene>
    <name evidence="1" type="ORF">LCGC14_0523180</name>
</gene>
<comment type="caution">
    <text evidence="1">The sequence shown here is derived from an EMBL/GenBank/DDBJ whole genome shotgun (WGS) entry which is preliminary data.</text>
</comment>
<dbReference type="EMBL" id="LAZR01000662">
    <property type="protein sequence ID" value="KKN61327.1"/>
    <property type="molecule type" value="Genomic_DNA"/>
</dbReference>
<sequence>MKLFKLAEEFAKKLADRIPGGLADGMSPADFDQLALQEGFTVEMEHTSDKSIAIEIAMDHLMEDPEYYKKLKLI</sequence>
<reference evidence="1" key="1">
    <citation type="journal article" date="2015" name="Nature">
        <title>Complex archaea that bridge the gap between prokaryotes and eukaryotes.</title>
        <authorList>
            <person name="Spang A."/>
            <person name="Saw J.H."/>
            <person name="Jorgensen S.L."/>
            <person name="Zaremba-Niedzwiedzka K."/>
            <person name="Martijn J."/>
            <person name="Lind A.E."/>
            <person name="van Eijk R."/>
            <person name="Schleper C."/>
            <person name="Guy L."/>
            <person name="Ettema T.J."/>
        </authorList>
    </citation>
    <scope>NUCLEOTIDE SEQUENCE</scope>
</reference>
<proteinExistence type="predicted"/>
<dbReference type="InterPro" id="IPR043720">
    <property type="entry name" value="DUF5661"/>
</dbReference>
<name>A0A0F9SGB5_9ZZZZ</name>
<evidence type="ECO:0000313" key="1">
    <source>
        <dbReference type="EMBL" id="KKN61327.1"/>
    </source>
</evidence>
<protein>
    <submittedName>
        <fullName evidence="1">Uncharacterized protein</fullName>
    </submittedName>
</protein>
<accession>A0A0F9SGB5</accession>
<organism evidence="1">
    <name type="scientific">marine sediment metagenome</name>
    <dbReference type="NCBI Taxonomy" id="412755"/>
    <lineage>
        <taxon>unclassified sequences</taxon>
        <taxon>metagenomes</taxon>
        <taxon>ecological metagenomes</taxon>
    </lineage>
</organism>
<dbReference type="AlphaFoldDB" id="A0A0F9SGB5"/>
<dbReference type="Pfam" id="PF18905">
    <property type="entry name" value="DUF5661"/>
    <property type="match status" value="1"/>
</dbReference>